<dbReference type="GO" id="GO:0003723">
    <property type="term" value="F:RNA binding"/>
    <property type="evidence" value="ECO:0007669"/>
    <property type="project" value="TreeGrafter"/>
</dbReference>
<dbReference type="InterPro" id="IPR027417">
    <property type="entry name" value="P-loop_NTPase"/>
</dbReference>
<gene>
    <name evidence="1" type="ORF">DEA37_0004116</name>
</gene>
<dbReference type="GO" id="GO:0004386">
    <property type="term" value="F:helicase activity"/>
    <property type="evidence" value="ECO:0007669"/>
    <property type="project" value="TreeGrafter"/>
</dbReference>
<proteinExistence type="predicted"/>
<reference evidence="1 2" key="1">
    <citation type="journal article" date="2019" name="Gigascience">
        <title>Whole-genome sequence of the oriental lung fluke Paragonimus westermani.</title>
        <authorList>
            <person name="Oey H."/>
            <person name="Zakrzewski M."/>
            <person name="Narain K."/>
            <person name="Devi K.R."/>
            <person name="Agatsuma T."/>
            <person name="Nawaratna S."/>
            <person name="Gobert G.N."/>
            <person name="Jones M.K."/>
            <person name="Ragan M.A."/>
            <person name="McManus D.P."/>
            <person name="Krause L."/>
        </authorList>
    </citation>
    <scope>NUCLEOTIDE SEQUENCE [LARGE SCALE GENOMIC DNA]</scope>
    <source>
        <strain evidence="1 2">IND2009</strain>
    </source>
</reference>
<dbReference type="PANTHER" id="PTHR18934:SF213">
    <property type="entry name" value="3'-5' RNA HELICASE YTHDC2"/>
    <property type="match status" value="1"/>
</dbReference>
<dbReference type="AlphaFoldDB" id="A0A5J4NKL9"/>
<name>A0A5J4NKL9_9TREM</name>
<evidence type="ECO:0000313" key="2">
    <source>
        <dbReference type="Proteomes" id="UP000324629"/>
    </source>
</evidence>
<accession>A0A5J4NKL9</accession>
<dbReference type="InterPro" id="IPR036770">
    <property type="entry name" value="Ankyrin_rpt-contain_sf"/>
</dbReference>
<dbReference type="PANTHER" id="PTHR18934">
    <property type="entry name" value="ATP-DEPENDENT RNA HELICASE"/>
    <property type="match status" value="1"/>
</dbReference>
<dbReference type="Gene3D" id="3.40.50.300">
    <property type="entry name" value="P-loop containing nucleotide triphosphate hydrolases"/>
    <property type="match status" value="2"/>
</dbReference>
<dbReference type="Proteomes" id="UP000324629">
    <property type="component" value="Unassembled WGS sequence"/>
</dbReference>
<protein>
    <submittedName>
        <fullName evidence="1">Uncharacterized protein</fullName>
    </submittedName>
</protein>
<evidence type="ECO:0000313" key="1">
    <source>
        <dbReference type="EMBL" id="KAA3676125.1"/>
    </source>
</evidence>
<dbReference type="SUPFAM" id="SSF52540">
    <property type="entry name" value="P-loop containing nucleoside triphosphate hydrolases"/>
    <property type="match status" value="1"/>
</dbReference>
<comment type="caution">
    <text evidence="1">The sequence shown here is derived from an EMBL/GenBank/DDBJ whole genome shotgun (WGS) entry which is preliminary data.</text>
</comment>
<organism evidence="1 2">
    <name type="scientific">Paragonimus westermani</name>
    <dbReference type="NCBI Taxonomy" id="34504"/>
    <lineage>
        <taxon>Eukaryota</taxon>
        <taxon>Metazoa</taxon>
        <taxon>Spiralia</taxon>
        <taxon>Lophotrochozoa</taxon>
        <taxon>Platyhelminthes</taxon>
        <taxon>Trematoda</taxon>
        <taxon>Digenea</taxon>
        <taxon>Plagiorchiida</taxon>
        <taxon>Troglotremata</taxon>
        <taxon>Troglotrematidae</taxon>
        <taxon>Paragonimus</taxon>
    </lineage>
</organism>
<dbReference type="EMBL" id="QNGE01002138">
    <property type="protein sequence ID" value="KAA3676125.1"/>
    <property type="molecule type" value="Genomic_DNA"/>
</dbReference>
<dbReference type="SUPFAM" id="SSF48403">
    <property type="entry name" value="Ankyrin repeat"/>
    <property type="match status" value="1"/>
</dbReference>
<keyword evidence="2" id="KW-1185">Reference proteome</keyword>
<sequence length="513" mass="57890">MDECHKRNQRCRMICTQPRRLYAHINAERLAELRGEAVGQTVGYQIRLESKVSPKTLLTFCTHGVLLRTVYADSSMMAGTTHILVDEIDEEELSVKTLKKQRKMFNLKDTPTRNTKIDISSELVEVKNANEGCGILLSLIPSLLIQFPHLKVVLMVNLRKSTYDSWFVNRTVDVASSNTPVSVFMDITDTPKNVSFHSSEHQNQKNTTIVTQPPVDVSGMLTNLHQCILAGWFPVDFQHTETGLTALMVCSAAGLVTSVERLLGFGADVFLRVPAPYDLLKPAIPLQSDMRLCGPKHRHIRIGEETVLIVGVNAYDLACIFGHTPVAVALLTHMACRSLRYIAENYEAVLLRFGSWFANPIDEHHFGWCKLTDGPNQQTNAIQQDEEVYLSKADLQNSHMIAYHVNRNNQEPDTAVDFDLITQLLKKIDTCMPKGDILIFLPSYEEIIMLRERLLNAETSPWSYNSKYVVLILHSRMLVADLSRVYAKLPPGVRKVASQTLLFPLRKFSSNIK</sequence>